<evidence type="ECO:0000256" key="1">
    <source>
        <dbReference type="SAM" id="SignalP"/>
    </source>
</evidence>
<dbReference type="AlphaFoldDB" id="A0AAV2DSV0"/>
<evidence type="ECO:0000259" key="2">
    <source>
        <dbReference type="PROSITE" id="PS51473"/>
    </source>
</evidence>
<dbReference type="PROSITE" id="PS51473">
    <property type="entry name" value="GNK2"/>
    <property type="match status" value="1"/>
</dbReference>
<feature type="signal peptide" evidence="1">
    <location>
        <begin position="1"/>
        <end position="23"/>
    </location>
</feature>
<dbReference type="InterPro" id="IPR002902">
    <property type="entry name" value="GNK2"/>
</dbReference>
<gene>
    <name evidence="3" type="ORF">LTRI10_LOCUS18333</name>
</gene>
<reference evidence="3 4" key="1">
    <citation type="submission" date="2024-04" db="EMBL/GenBank/DDBJ databases">
        <authorList>
            <person name="Fracassetti M."/>
        </authorList>
    </citation>
    <scope>NUCLEOTIDE SEQUENCE [LARGE SCALE GENOMIC DNA]</scope>
</reference>
<evidence type="ECO:0000313" key="3">
    <source>
        <dbReference type="EMBL" id="CAL1376614.1"/>
    </source>
</evidence>
<organism evidence="3 4">
    <name type="scientific">Linum trigynum</name>
    <dbReference type="NCBI Taxonomy" id="586398"/>
    <lineage>
        <taxon>Eukaryota</taxon>
        <taxon>Viridiplantae</taxon>
        <taxon>Streptophyta</taxon>
        <taxon>Embryophyta</taxon>
        <taxon>Tracheophyta</taxon>
        <taxon>Spermatophyta</taxon>
        <taxon>Magnoliopsida</taxon>
        <taxon>eudicotyledons</taxon>
        <taxon>Gunneridae</taxon>
        <taxon>Pentapetalae</taxon>
        <taxon>rosids</taxon>
        <taxon>fabids</taxon>
        <taxon>Malpighiales</taxon>
        <taxon>Linaceae</taxon>
        <taxon>Linum</taxon>
    </lineage>
</organism>
<proteinExistence type="predicted"/>
<evidence type="ECO:0000313" key="4">
    <source>
        <dbReference type="Proteomes" id="UP001497516"/>
    </source>
</evidence>
<keyword evidence="4" id="KW-1185">Reference proteome</keyword>
<feature type="domain" description="Gnk2-homologous" evidence="2">
    <location>
        <begin position="20"/>
        <end position="145"/>
    </location>
</feature>
<name>A0AAV2DSV0_9ROSI</name>
<accession>A0AAV2DSV0</accession>
<protein>
    <recommendedName>
        <fullName evidence="2">Gnk2-homologous domain-containing protein</fullName>
    </recommendedName>
</protein>
<dbReference type="EMBL" id="OZ034816">
    <property type="protein sequence ID" value="CAL1376614.1"/>
    <property type="molecule type" value="Genomic_DNA"/>
</dbReference>
<dbReference type="Proteomes" id="UP001497516">
    <property type="component" value="Chromosome 3"/>
</dbReference>
<sequence>MNSSLAIALYFLLGCSIVHFTEGTATCSGGKLKSGNPLAAARDKLFGYLIAKTFDAPYNEYCTWYPATTKTGGTKYVYGVANCASASKSCGGNYCSTTADQCSACLTTARNRLVKECGKRVAGYAVVLDGGKEQLCSMQFTDAHLCS</sequence>
<feature type="chain" id="PRO_5043393596" description="Gnk2-homologous domain-containing protein" evidence="1">
    <location>
        <begin position="24"/>
        <end position="147"/>
    </location>
</feature>
<keyword evidence="1" id="KW-0732">Signal</keyword>